<dbReference type="PANTHER" id="PTHR47178">
    <property type="entry name" value="MONOOXYGENASE, FAD-BINDING"/>
    <property type="match status" value="1"/>
</dbReference>
<comment type="cofactor">
    <cofactor evidence="1">
        <name>FAD</name>
        <dbReference type="ChEBI" id="CHEBI:57692"/>
    </cofactor>
</comment>
<dbReference type="Gene3D" id="3.50.50.60">
    <property type="entry name" value="FAD/NAD(P)-binding domain"/>
    <property type="match status" value="1"/>
</dbReference>
<keyword evidence="7" id="KW-1133">Transmembrane helix</keyword>
<dbReference type="Pfam" id="PF01494">
    <property type="entry name" value="FAD_binding_3"/>
    <property type="match status" value="2"/>
</dbReference>
<evidence type="ECO:0000259" key="8">
    <source>
        <dbReference type="Pfam" id="PF01494"/>
    </source>
</evidence>
<accession>A0A167SSY2</accession>
<dbReference type="GO" id="GO:0071949">
    <property type="term" value="F:FAD binding"/>
    <property type="evidence" value="ECO:0007669"/>
    <property type="project" value="InterPro"/>
</dbReference>
<dbReference type="PRINTS" id="PR00420">
    <property type="entry name" value="RNGMNOXGNASE"/>
</dbReference>
<keyword evidence="2" id="KW-0285">Flavoprotein</keyword>
<evidence type="ECO:0000256" key="3">
    <source>
        <dbReference type="ARBA" id="ARBA00022827"/>
    </source>
</evidence>
<organism evidence="9 10">
    <name type="scientific">Niveomyces insectorum RCEF 264</name>
    <dbReference type="NCBI Taxonomy" id="1081102"/>
    <lineage>
        <taxon>Eukaryota</taxon>
        <taxon>Fungi</taxon>
        <taxon>Dikarya</taxon>
        <taxon>Ascomycota</taxon>
        <taxon>Pezizomycotina</taxon>
        <taxon>Sordariomycetes</taxon>
        <taxon>Hypocreomycetidae</taxon>
        <taxon>Hypocreales</taxon>
        <taxon>Cordycipitaceae</taxon>
        <taxon>Niveomyces</taxon>
    </lineage>
</organism>
<dbReference type="Proteomes" id="UP000076874">
    <property type="component" value="Unassembled WGS sequence"/>
</dbReference>
<evidence type="ECO:0000256" key="4">
    <source>
        <dbReference type="ARBA" id="ARBA00023002"/>
    </source>
</evidence>
<keyword evidence="5" id="KW-0503">Monooxygenase</keyword>
<keyword evidence="4" id="KW-0560">Oxidoreductase</keyword>
<evidence type="ECO:0000256" key="2">
    <source>
        <dbReference type="ARBA" id="ARBA00022630"/>
    </source>
</evidence>
<reference evidence="9 10" key="1">
    <citation type="journal article" date="2016" name="Genome Biol. Evol.">
        <title>Divergent and convergent evolution of fungal pathogenicity.</title>
        <authorList>
            <person name="Shang Y."/>
            <person name="Xiao G."/>
            <person name="Zheng P."/>
            <person name="Cen K."/>
            <person name="Zhan S."/>
            <person name="Wang C."/>
        </authorList>
    </citation>
    <scope>NUCLEOTIDE SEQUENCE [LARGE SCALE GENOMIC DNA]</scope>
    <source>
        <strain evidence="9 10">RCEF 264</strain>
    </source>
</reference>
<name>A0A167SSY2_9HYPO</name>
<proteinExistence type="predicted"/>
<protein>
    <submittedName>
        <fullName evidence="9">Aromatic-ring hydroxylase-like protein</fullName>
    </submittedName>
</protein>
<evidence type="ECO:0000256" key="1">
    <source>
        <dbReference type="ARBA" id="ARBA00001974"/>
    </source>
</evidence>
<keyword evidence="10" id="KW-1185">Reference proteome</keyword>
<dbReference type="PANTHER" id="PTHR47178:SF6">
    <property type="entry name" value="FAD-BINDING DOMAIN-CONTAINING PROTEIN"/>
    <property type="match status" value="1"/>
</dbReference>
<dbReference type="STRING" id="1081102.A0A167SSY2"/>
<comment type="caution">
    <text evidence="9">The sequence shown here is derived from an EMBL/GenBank/DDBJ whole genome shotgun (WGS) entry which is preliminary data.</text>
</comment>
<dbReference type="InterPro" id="IPR036188">
    <property type="entry name" value="FAD/NAD-bd_sf"/>
</dbReference>
<evidence type="ECO:0000256" key="6">
    <source>
        <dbReference type="SAM" id="MobiDB-lite"/>
    </source>
</evidence>
<feature type="region of interest" description="Disordered" evidence="6">
    <location>
        <begin position="214"/>
        <end position="234"/>
    </location>
</feature>
<evidence type="ECO:0000256" key="5">
    <source>
        <dbReference type="ARBA" id="ARBA00023033"/>
    </source>
</evidence>
<sequence>MPSERSPRVLIVGAGIGGLFLAQFLRKKGIPFAIFERDASPSARGAGWAIGLSMLEDYAHHMPEDVPPLRSASHLLPLALPSQFIMYPPGGARIGVEDTPATPCVRANRQRLREILLTSVPVQWDKHAVGVTENKEDHTVTVSFADGTTATGDVLVGADGTWSKVREAVLGRPNAVTLQAVPMSMVYGEVALTGDALVKQLRLGHSAYLVPRPATGKGSGNGNGTNGVTGSTGATPGRASGSAIFFCGLDRVEADGQTGYFYWFLYERDDDAAAPDHWLRTAPREAKYAHVLARTAEAGVEPHYTEIVRAGGAEAVSGVFSLYYDAVLQALPAGRRTLLVGDAAHPTTPFRGEGGIQAIKDVLRLSEVLAAHFGDSADTLQAALDTFQKDVSEAGAQVVQMSRDAVLGAKPPPGKPHSWGFEVRPIPERDVSLNVNSLTAH</sequence>
<feature type="domain" description="FAD-binding" evidence="8">
    <location>
        <begin position="329"/>
        <end position="401"/>
    </location>
</feature>
<keyword evidence="7" id="KW-0812">Transmembrane</keyword>
<evidence type="ECO:0000256" key="7">
    <source>
        <dbReference type="SAM" id="Phobius"/>
    </source>
</evidence>
<keyword evidence="3" id="KW-0274">FAD</keyword>
<gene>
    <name evidence="9" type="ORF">SPI_06096</name>
</gene>
<evidence type="ECO:0000313" key="9">
    <source>
        <dbReference type="EMBL" id="OAA59898.1"/>
    </source>
</evidence>
<keyword evidence="7" id="KW-0472">Membrane</keyword>
<feature type="compositionally biased region" description="Gly residues" evidence="6">
    <location>
        <begin position="217"/>
        <end position="227"/>
    </location>
</feature>
<dbReference type="GO" id="GO:0004497">
    <property type="term" value="F:monooxygenase activity"/>
    <property type="evidence" value="ECO:0007669"/>
    <property type="project" value="UniProtKB-KW"/>
</dbReference>
<dbReference type="InterPro" id="IPR002938">
    <property type="entry name" value="FAD-bd"/>
</dbReference>
<dbReference type="OrthoDB" id="47494at2759"/>
<evidence type="ECO:0000313" key="10">
    <source>
        <dbReference type="Proteomes" id="UP000076874"/>
    </source>
</evidence>
<feature type="domain" description="FAD-binding" evidence="8">
    <location>
        <begin position="9"/>
        <end position="169"/>
    </location>
</feature>
<dbReference type="SUPFAM" id="SSF51905">
    <property type="entry name" value="FAD/NAD(P)-binding domain"/>
    <property type="match status" value="1"/>
</dbReference>
<feature type="transmembrane region" description="Helical" evidence="7">
    <location>
        <begin position="6"/>
        <end position="25"/>
    </location>
</feature>
<dbReference type="EMBL" id="AZHD01000010">
    <property type="protein sequence ID" value="OAA59898.1"/>
    <property type="molecule type" value="Genomic_DNA"/>
</dbReference>
<dbReference type="AlphaFoldDB" id="A0A167SSY2"/>